<evidence type="ECO:0000313" key="3">
    <source>
        <dbReference type="Proteomes" id="UP000051952"/>
    </source>
</evidence>
<accession>A0A0S4JAR4</accession>
<sequence>MALAFLSIAVVVIGVICTVQIEALPYLRHEATSVSVFPDSAYYAMQQQIITSLDGVTGRDFIYNWFPLLAENVTVCYPFVGFIDAEHCEMGLPAVKKVWEKGPFEGQTALVQDRFWLSKKHNQTMGVFEYSTSHSYFHGNTTCVVEFNGVVLWRLSPTNSSLLDMWVETPNSNRLANTYPCNL</sequence>
<protein>
    <submittedName>
        <fullName evidence="2">Membrane-associated protein, putative</fullName>
    </submittedName>
</protein>
<keyword evidence="3" id="KW-1185">Reference proteome</keyword>
<dbReference type="VEuPathDB" id="TriTrypDB:BSAL_09500"/>
<feature type="chain" id="PRO_5006622120" evidence="1">
    <location>
        <begin position="24"/>
        <end position="183"/>
    </location>
</feature>
<dbReference type="AlphaFoldDB" id="A0A0S4JAR4"/>
<proteinExistence type="predicted"/>
<evidence type="ECO:0000313" key="2">
    <source>
        <dbReference type="EMBL" id="CUG87294.1"/>
    </source>
</evidence>
<name>A0A0S4JAR4_BODSA</name>
<dbReference type="Proteomes" id="UP000051952">
    <property type="component" value="Unassembled WGS sequence"/>
</dbReference>
<dbReference type="EMBL" id="CYKH01001489">
    <property type="protein sequence ID" value="CUG87294.1"/>
    <property type="molecule type" value="Genomic_DNA"/>
</dbReference>
<reference evidence="3" key="1">
    <citation type="submission" date="2015-09" db="EMBL/GenBank/DDBJ databases">
        <authorList>
            <consortium name="Pathogen Informatics"/>
        </authorList>
    </citation>
    <scope>NUCLEOTIDE SEQUENCE [LARGE SCALE GENOMIC DNA]</scope>
    <source>
        <strain evidence="3">Lake Konstanz</strain>
    </source>
</reference>
<gene>
    <name evidence="2" type="ORF">BSAL_09500</name>
</gene>
<organism evidence="2 3">
    <name type="scientific">Bodo saltans</name>
    <name type="common">Flagellated protozoan</name>
    <dbReference type="NCBI Taxonomy" id="75058"/>
    <lineage>
        <taxon>Eukaryota</taxon>
        <taxon>Discoba</taxon>
        <taxon>Euglenozoa</taxon>
        <taxon>Kinetoplastea</taxon>
        <taxon>Metakinetoplastina</taxon>
        <taxon>Eubodonida</taxon>
        <taxon>Bodonidae</taxon>
        <taxon>Bodo</taxon>
    </lineage>
</organism>
<feature type="signal peptide" evidence="1">
    <location>
        <begin position="1"/>
        <end position="23"/>
    </location>
</feature>
<evidence type="ECO:0000256" key="1">
    <source>
        <dbReference type="SAM" id="SignalP"/>
    </source>
</evidence>
<keyword evidence="1" id="KW-0732">Signal</keyword>